<protein>
    <submittedName>
        <fullName evidence="4">Uncharacterized protein</fullName>
    </submittedName>
</protein>
<gene>
    <name evidence="4" type="ORF">MENT_LOCUS55621</name>
</gene>
<feature type="transmembrane region" description="Helical" evidence="2">
    <location>
        <begin position="242"/>
        <end position="268"/>
    </location>
</feature>
<evidence type="ECO:0000256" key="1">
    <source>
        <dbReference type="SAM" id="MobiDB-lite"/>
    </source>
</evidence>
<keyword evidence="3" id="KW-0732">Signal</keyword>
<evidence type="ECO:0000256" key="2">
    <source>
        <dbReference type="SAM" id="Phobius"/>
    </source>
</evidence>
<feature type="chain" id="PRO_5028488471" evidence="3">
    <location>
        <begin position="26"/>
        <end position="556"/>
    </location>
</feature>
<feature type="transmembrane region" description="Helical" evidence="2">
    <location>
        <begin position="506"/>
        <end position="531"/>
    </location>
</feature>
<evidence type="ECO:0000313" key="4">
    <source>
        <dbReference type="EMBL" id="CAD2202014.1"/>
    </source>
</evidence>
<sequence>MKRKKSFLIFFLFYLFTSLIQNGTSKNSKTGSSRKSFGRISRISSMSGESTPNYDHFEYKTDRIVAEEYVQKLVGTNQYFLPEPIDADIFCYEDINGGKSMKKESDEKEAVGEEAAGEEKAGEEKAEKETIEEAIEAPKDLRGCKFITSKDKTVAKMLEYIYLKIDDVGVREQLEQVPLPANKCNISFPLPKNIFGKSFLLDSALTFSEEDVEELVHEKIGAQIIGSVYNAKQLTMDILKGLLWSLGGAGVIALILDLGLWPLCIFLISLSGCHLCAPIIGIFLYSLTPLAAETFDSLVIKRLLITFDGGKFFPSTLDKFLDDLKGAFKAGTIASGGSLMNNTLAMEKIAKLFGMSAIGPNLFTNTVAASTSGAMIPLEFHEWRDLQRAALYKLYDQKFLPKPNGDTLVVEWREKSKKKREKFWHKITFRLFAPKKPETSPVITNEERNLAFREHIKEKIEASMDIQKKSSMAINSMGIGSLLSQIVLITFFFPSQFGMPVVILKIALIIINTPTEIGSFVATIVSANSWWSTDTMKNKQMVRYFSESTQITCLYT</sequence>
<accession>A0A6V7XRV7</accession>
<keyword evidence="2" id="KW-1133">Transmembrane helix</keyword>
<feature type="transmembrane region" description="Helical" evidence="2">
    <location>
        <begin position="473"/>
        <end position="494"/>
    </location>
</feature>
<comment type="caution">
    <text evidence="4">The sequence shown here is derived from an EMBL/GenBank/DDBJ whole genome shotgun (WGS) entry which is preliminary data.</text>
</comment>
<dbReference type="Proteomes" id="UP000580250">
    <property type="component" value="Unassembled WGS sequence"/>
</dbReference>
<reference evidence="4 5" key="1">
    <citation type="submission" date="2020-08" db="EMBL/GenBank/DDBJ databases">
        <authorList>
            <person name="Koutsovoulos G."/>
            <person name="Danchin GJ E."/>
        </authorList>
    </citation>
    <scope>NUCLEOTIDE SEQUENCE [LARGE SCALE GENOMIC DNA]</scope>
</reference>
<evidence type="ECO:0000313" key="5">
    <source>
        <dbReference type="Proteomes" id="UP000580250"/>
    </source>
</evidence>
<feature type="signal peptide" evidence="3">
    <location>
        <begin position="1"/>
        <end position="25"/>
    </location>
</feature>
<dbReference type="AlphaFoldDB" id="A0A6V7XRV7"/>
<proteinExistence type="predicted"/>
<name>A0A6V7XRV7_MELEN</name>
<feature type="region of interest" description="Disordered" evidence="1">
    <location>
        <begin position="102"/>
        <end position="129"/>
    </location>
</feature>
<keyword evidence="2" id="KW-0472">Membrane</keyword>
<evidence type="ECO:0000256" key="3">
    <source>
        <dbReference type="SAM" id="SignalP"/>
    </source>
</evidence>
<dbReference type="EMBL" id="CAJEWN010002119">
    <property type="protein sequence ID" value="CAD2202014.1"/>
    <property type="molecule type" value="Genomic_DNA"/>
</dbReference>
<keyword evidence="2" id="KW-0812">Transmembrane</keyword>
<organism evidence="4 5">
    <name type="scientific">Meloidogyne enterolobii</name>
    <name type="common">Root-knot nematode worm</name>
    <name type="synonym">Meloidogyne mayaguensis</name>
    <dbReference type="NCBI Taxonomy" id="390850"/>
    <lineage>
        <taxon>Eukaryota</taxon>
        <taxon>Metazoa</taxon>
        <taxon>Ecdysozoa</taxon>
        <taxon>Nematoda</taxon>
        <taxon>Chromadorea</taxon>
        <taxon>Rhabditida</taxon>
        <taxon>Tylenchina</taxon>
        <taxon>Tylenchomorpha</taxon>
        <taxon>Tylenchoidea</taxon>
        <taxon>Meloidogynidae</taxon>
        <taxon>Meloidogyninae</taxon>
        <taxon>Meloidogyne</taxon>
    </lineage>
</organism>